<keyword evidence="2" id="KW-0808">Transferase</keyword>
<dbReference type="Pfam" id="PF19040">
    <property type="entry name" value="SGNH"/>
    <property type="match status" value="1"/>
</dbReference>
<dbReference type="GO" id="GO:0016020">
    <property type="term" value="C:membrane"/>
    <property type="evidence" value="ECO:0007669"/>
    <property type="project" value="TreeGrafter"/>
</dbReference>
<feature type="domain" description="SGNH" evidence="8">
    <location>
        <begin position="222"/>
        <end position="432"/>
    </location>
</feature>
<keyword evidence="1" id="KW-1003">Cell membrane</keyword>
<keyword evidence="3 7" id="KW-0812">Transmembrane</keyword>
<evidence type="ECO:0000256" key="3">
    <source>
        <dbReference type="ARBA" id="ARBA00022692"/>
    </source>
</evidence>
<gene>
    <name evidence="9" type="ORF">Ae201684_005253</name>
</gene>
<accession>A0A6G0XFS7</accession>
<keyword evidence="5 7" id="KW-0472">Membrane</keyword>
<dbReference type="GO" id="GO:0016746">
    <property type="term" value="F:acyltransferase activity"/>
    <property type="evidence" value="ECO:0007669"/>
    <property type="project" value="UniProtKB-KW"/>
</dbReference>
<dbReference type="Proteomes" id="UP000481153">
    <property type="component" value="Unassembled WGS sequence"/>
</dbReference>
<feature type="transmembrane region" description="Helical" evidence="7">
    <location>
        <begin position="71"/>
        <end position="91"/>
    </location>
</feature>
<dbReference type="InterPro" id="IPR050879">
    <property type="entry name" value="Acyltransferase_3"/>
</dbReference>
<feature type="transmembrane region" description="Helical" evidence="7">
    <location>
        <begin position="30"/>
        <end position="51"/>
    </location>
</feature>
<dbReference type="AlphaFoldDB" id="A0A6G0XFS7"/>
<feature type="transmembrane region" description="Helical" evidence="7">
    <location>
        <begin position="6"/>
        <end position="23"/>
    </location>
</feature>
<keyword evidence="10" id="KW-1185">Reference proteome</keyword>
<evidence type="ECO:0000256" key="5">
    <source>
        <dbReference type="ARBA" id="ARBA00023136"/>
    </source>
</evidence>
<organism evidence="9 10">
    <name type="scientific">Aphanomyces euteiches</name>
    <dbReference type="NCBI Taxonomy" id="100861"/>
    <lineage>
        <taxon>Eukaryota</taxon>
        <taxon>Sar</taxon>
        <taxon>Stramenopiles</taxon>
        <taxon>Oomycota</taxon>
        <taxon>Saprolegniomycetes</taxon>
        <taxon>Saprolegniales</taxon>
        <taxon>Verrucalvaceae</taxon>
        <taxon>Aphanomyces</taxon>
    </lineage>
</organism>
<feature type="transmembrane region" description="Helical" evidence="7">
    <location>
        <begin position="103"/>
        <end position="125"/>
    </location>
</feature>
<evidence type="ECO:0000313" key="10">
    <source>
        <dbReference type="Proteomes" id="UP000481153"/>
    </source>
</evidence>
<reference evidence="9 10" key="1">
    <citation type="submission" date="2019-07" db="EMBL/GenBank/DDBJ databases">
        <title>Genomics analysis of Aphanomyces spp. identifies a new class of oomycete effector associated with host adaptation.</title>
        <authorList>
            <person name="Gaulin E."/>
        </authorList>
    </citation>
    <scope>NUCLEOTIDE SEQUENCE [LARGE SCALE GENOMIC DNA]</scope>
    <source>
        <strain evidence="9 10">ATCC 201684</strain>
    </source>
</reference>
<evidence type="ECO:0000256" key="1">
    <source>
        <dbReference type="ARBA" id="ARBA00022475"/>
    </source>
</evidence>
<keyword evidence="4 7" id="KW-1133">Transmembrane helix</keyword>
<proteinExistence type="predicted"/>
<protein>
    <recommendedName>
        <fullName evidence="8">SGNH domain-containing protein</fullName>
    </recommendedName>
</protein>
<sequence length="456" mass="49992">MASNAISLSGLAAVIVGFIYINPHMPFPGSWAILPTLGTAGLILAGPHALLNKYILGCRPLVFIGQISYALYLWHFKAYVHVVVSIATLYLVENQLRRRQSPFVIPVLSICMAALVVLGICATYYPASFSAIERNIAAEKAASSVAHPDIDESSIPTLSWSAGPTVVHPTIGKVLAAQGDWKPFDKYDGYNESMANDEAIKVLNRKATESSSTANSTTVNGTIVVLGDSFARMVAPRFVKLLEKAQQKNQAFPTIYYATRWRDAPLACSSSHGPLLDFALQLKPKVVFYGANWVQYLRAPGRGNSASSPPACCWNWDSCWYQNPADVTALLQAFQAEIAQLTQAGIKVFVATANPSGQKFVPSTMVFANRPYYTAPVRRSDYRAQYKALLEQFEGAVNATNATLVDYSVNQCLDDMCQVISPRWGEPVFSDAELFRSYYARNYLNVLDQVVEAALV</sequence>
<evidence type="ECO:0000256" key="7">
    <source>
        <dbReference type="SAM" id="Phobius"/>
    </source>
</evidence>
<dbReference type="VEuPathDB" id="FungiDB:AeMF1_013348"/>
<dbReference type="InterPro" id="IPR043968">
    <property type="entry name" value="SGNH"/>
</dbReference>
<evidence type="ECO:0000256" key="2">
    <source>
        <dbReference type="ARBA" id="ARBA00022679"/>
    </source>
</evidence>
<dbReference type="GO" id="GO:0000271">
    <property type="term" value="P:polysaccharide biosynthetic process"/>
    <property type="evidence" value="ECO:0007669"/>
    <property type="project" value="TreeGrafter"/>
</dbReference>
<evidence type="ECO:0000256" key="4">
    <source>
        <dbReference type="ARBA" id="ARBA00022989"/>
    </source>
</evidence>
<keyword evidence="6" id="KW-0012">Acyltransferase</keyword>
<name>A0A6G0XFS7_9STRA</name>
<evidence type="ECO:0000256" key="6">
    <source>
        <dbReference type="ARBA" id="ARBA00023315"/>
    </source>
</evidence>
<evidence type="ECO:0000259" key="8">
    <source>
        <dbReference type="Pfam" id="PF19040"/>
    </source>
</evidence>
<dbReference type="Gene3D" id="3.40.50.1110">
    <property type="entry name" value="SGNH hydrolase"/>
    <property type="match status" value="1"/>
</dbReference>
<dbReference type="InterPro" id="IPR036514">
    <property type="entry name" value="SGNH_hydro_sf"/>
</dbReference>
<dbReference type="PANTHER" id="PTHR23028">
    <property type="entry name" value="ACETYLTRANSFERASE"/>
    <property type="match status" value="1"/>
</dbReference>
<comment type="caution">
    <text evidence="9">The sequence shown here is derived from an EMBL/GenBank/DDBJ whole genome shotgun (WGS) entry which is preliminary data.</text>
</comment>
<evidence type="ECO:0000313" key="9">
    <source>
        <dbReference type="EMBL" id="KAF0739073.1"/>
    </source>
</evidence>
<dbReference type="EMBL" id="VJMJ01000067">
    <property type="protein sequence ID" value="KAF0739073.1"/>
    <property type="molecule type" value="Genomic_DNA"/>
</dbReference>
<dbReference type="PANTHER" id="PTHR23028:SF53">
    <property type="entry name" value="ACYL_TRANSF_3 DOMAIN-CONTAINING PROTEIN"/>
    <property type="match status" value="1"/>
</dbReference>